<dbReference type="EMBL" id="FWFW01000012">
    <property type="protein sequence ID" value="SLN61918.1"/>
    <property type="molecule type" value="Genomic_DNA"/>
</dbReference>
<dbReference type="AlphaFoldDB" id="A0A1Y5TDS7"/>
<sequence>MRGRKVAIYLIFPLWVLCLVDGPKAIELKSVCPVLEKLILTVVARYGAAYVAPRLMIELFGFQFLKKAPVKANKQNSDTSKQVAETISGPLGEAINREVDAIRTAKHYN</sequence>
<protein>
    <submittedName>
        <fullName evidence="1">Uncharacterized protein</fullName>
    </submittedName>
</protein>
<accession>A0A1Y5TDS7</accession>
<organism evidence="1 2">
    <name type="scientific">Pacificibacter marinus</name>
    <dbReference type="NCBI Taxonomy" id="658057"/>
    <lineage>
        <taxon>Bacteria</taxon>
        <taxon>Pseudomonadati</taxon>
        <taxon>Pseudomonadota</taxon>
        <taxon>Alphaproteobacteria</taxon>
        <taxon>Rhodobacterales</taxon>
        <taxon>Roseobacteraceae</taxon>
        <taxon>Pacificibacter</taxon>
    </lineage>
</organism>
<dbReference type="STRING" id="658057.SAMN04488032_112111"/>
<keyword evidence="2" id="KW-1185">Reference proteome</keyword>
<name>A0A1Y5TDS7_9RHOB</name>
<evidence type="ECO:0000313" key="1">
    <source>
        <dbReference type="EMBL" id="SLN61918.1"/>
    </source>
</evidence>
<gene>
    <name evidence="1" type="ORF">PAM7971_03203</name>
</gene>
<proteinExistence type="predicted"/>
<evidence type="ECO:0000313" key="2">
    <source>
        <dbReference type="Proteomes" id="UP000193307"/>
    </source>
</evidence>
<reference evidence="1 2" key="1">
    <citation type="submission" date="2017-03" db="EMBL/GenBank/DDBJ databases">
        <authorList>
            <person name="Afonso C.L."/>
            <person name="Miller P.J."/>
            <person name="Scott M.A."/>
            <person name="Spackman E."/>
            <person name="Goraichik I."/>
            <person name="Dimitrov K.M."/>
            <person name="Suarez D.L."/>
            <person name="Swayne D.E."/>
        </authorList>
    </citation>
    <scope>NUCLEOTIDE SEQUENCE [LARGE SCALE GENOMIC DNA]</scope>
    <source>
        <strain evidence="1 2">CECT 7971</strain>
    </source>
</reference>
<dbReference type="Proteomes" id="UP000193307">
    <property type="component" value="Unassembled WGS sequence"/>
</dbReference>